<dbReference type="InterPro" id="IPR018253">
    <property type="entry name" value="DnaJ_domain_CS"/>
</dbReference>
<feature type="region of interest" description="Disordered" evidence="1">
    <location>
        <begin position="322"/>
        <end position="364"/>
    </location>
</feature>
<dbReference type="SMART" id="SM00271">
    <property type="entry name" value="DnaJ"/>
    <property type="match status" value="1"/>
</dbReference>
<dbReference type="SUPFAM" id="SSF46565">
    <property type="entry name" value="Chaperone J-domain"/>
    <property type="match status" value="1"/>
</dbReference>
<protein>
    <recommendedName>
        <fullName evidence="2">J domain-containing protein</fullName>
    </recommendedName>
</protein>
<proteinExistence type="predicted"/>
<feature type="compositionally biased region" description="Low complexity" evidence="1">
    <location>
        <begin position="335"/>
        <end position="361"/>
    </location>
</feature>
<dbReference type="InterPro" id="IPR053052">
    <property type="entry name" value="Imprinting_Balance_Reg"/>
</dbReference>
<dbReference type="Gene3D" id="1.10.287.110">
    <property type="entry name" value="DnaJ domain"/>
    <property type="match status" value="1"/>
</dbReference>
<dbReference type="AlphaFoldDB" id="A0A9R0K6J8"/>
<dbReference type="PROSITE" id="PS50076">
    <property type="entry name" value="DNAJ_2"/>
    <property type="match status" value="1"/>
</dbReference>
<dbReference type="PANTHER" id="PTHR45496:SF1">
    <property type="entry name" value="CHAPERONE DNAJ-DOMAIN SUPERFAMILY PROTEIN"/>
    <property type="match status" value="1"/>
</dbReference>
<gene>
    <name evidence="4" type="primary">LOC110799368</name>
</gene>
<dbReference type="GeneID" id="110799368"/>
<dbReference type="RefSeq" id="XP_021860349.1">
    <property type="nucleotide sequence ID" value="XM_022004657.2"/>
</dbReference>
<dbReference type="InterPro" id="IPR001623">
    <property type="entry name" value="DnaJ_domain"/>
</dbReference>
<feature type="domain" description="J" evidence="2">
    <location>
        <begin position="89"/>
        <end position="156"/>
    </location>
</feature>
<feature type="compositionally biased region" description="Low complexity" evidence="1">
    <location>
        <begin position="169"/>
        <end position="180"/>
    </location>
</feature>
<reference evidence="4" key="2">
    <citation type="submission" date="2025-08" db="UniProtKB">
        <authorList>
            <consortium name="RefSeq"/>
        </authorList>
    </citation>
    <scope>IDENTIFICATION</scope>
    <source>
        <tissue evidence="4">Leaf</tissue>
    </source>
</reference>
<dbReference type="PANTHER" id="PTHR45496">
    <property type="entry name" value="CHAPERONE DNAJ-DOMAIN SUPERFAMILY PROTEIN"/>
    <property type="match status" value="1"/>
</dbReference>
<name>A0A9R0K6J8_SPIOL</name>
<feature type="region of interest" description="Disordered" evidence="1">
    <location>
        <begin position="426"/>
        <end position="455"/>
    </location>
</feature>
<dbReference type="InterPro" id="IPR036869">
    <property type="entry name" value="J_dom_sf"/>
</dbReference>
<feature type="compositionally biased region" description="Basic residues" evidence="1">
    <location>
        <begin position="1"/>
        <end position="10"/>
    </location>
</feature>
<dbReference type="OrthoDB" id="10250354at2759"/>
<feature type="region of interest" description="Disordered" evidence="1">
    <location>
        <begin position="1"/>
        <end position="22"/>
    </location>
</feature>
<feature type="region of interest" description="Disordered" evidence="1">
    <location>
        <begin position="167"/>
        <end position="240"/>
    </location>
</feature>
<dbReference type="Pfam" id="PF00226">
    <property type="entry name" value="DnaJ"/>
    <property type="match status" value="1"/>
</dbReference>
<feature type="compositionally biased region" description="Basic residues" evidence="1">
    <location>
        <begin position="442"/>
        <end position="455"/>
    </location>
</feature>
<dbReference type="Proteomes" id="UP000813463">
    <property type="component" value="Chromosome 2"/>
</dbReference>
<feature type="compositionally biased region" description="Gly residues" evidence="1">
    <location>
        <begin position="205"/>
        <end position="214"/>
    </location>
</feature>
<evidence type="ECO:0000259" key="2">
    <source>
        <dbReference type="PROSITE" id="PS50076"/>
    </source>
</evidence>
<evidence type="ECO:0000313" key="3">
    <source>
        <dbReference type="Proteomes" id="UP000813463"/>
    </source>
</evidence>
<keyword evidence="3" id="KW-1185">Reference proteome</keyword>
<organism evidence="3 4">
    <name type="scientific">Spinacia oleracea</name>
    <name type="common">Spinach</name>
    <dbReference type="NCBI Taxonomy" id="3562"/>
    <lineage>
        <taxon>Eukaryota</taxon>
        <taxon>Viridiplantae</taxon>
        <taxon>Streptophyta</taxon>
        <taxon>Embryophyta</taxon>
        <taxon>Tracheophyta</taxon>
        <taxon>Spermatophyta</taxon>
        <taxon>Magnoliopsida</taxon>
        <taxon>eudicotyledons</taxon>
        <taxon>Gunneridae</taxon>
        <taxon>Pentapetalae</taxon>
        <taxon>Caryophyllales</taxon>
        <taxon>Chenopodiaceae</taxon>
        <taxon>Chenopodioideae</taxon>
        <taxon>Anserineae</taxon>
        <taxon>Spinacia</taxon>
    </lineage>
</organism>
<dbReference type="CDD" id="cd06257">
    <property type="entry name" value="DnaJ"/>
    <property type="match status" value="1"/>
</dbReference>
<dbReference type="PROSITE" id="PS00636">
    <property type="entry name" value="DNAJ_1"/>
    <property type="match status" value="1"/>
</dbReference>
<evidence type="ECO:0000313" key="4">
    <source>
        <dbReference type="RefSeq" id="XP_021860349.1"/>
    </source>
</evidence>
<dbReference type="KEGG" id="soe:110799368"/>
<sequence>MDLHHLHHDHHHSDTTTTYQNLNPSRAEAERLLGIAEKLLQTRDLTGSREFALLAQETEPLLEGSDQILAITDVLLASEHRVVNNRHHDWYNILQINRHSLSSEPDLLKKNYRRLALLLHPDKNRYPLSDSAFKLVADAWALLSDPSRKAIYDHELTVYSKVELRHQPPHSQQYHHPQPQTAAGVGAGAEKDKLPVRRSPRKGFADGGDGGGNGLDSSDPSPPPGAFQPRGSTVGGGRGGGAAGKTNFWTACPYCYVLYEFPRAYEDCCLRCQNCERAYHASVINSLPPVVPGKEAYYCCWGFFPLGFSLDTATTAATAATKGKKKVVGSDTNHDGVTNNVNGNNHPNNDNANNNNNNNPNSGFPNWMPAGIFSTPPVAAAAVPQGGGGVPNVNNAASVGGGVDISDGSASAGFGNNNINNNNNNISAGYGGAPPGMGSQAAKKRGRPRKNPLPL</sequence>
<accession>A0A9R0K6J8</accession>
<reference evidence="3" key="1">
    <citation type="journal article" date="2021" name="Nat. Commun.">
        <title>Genomic analyses provide insights into spinach domestication and the genetic basis of agronomic traits.</title>
        <authorList>
            <person name="Cai X."/>
            <person name="Sun X."/>
            <person name="Xu C."/>
            <person name="Sun H."/>
            <person name="Wang X."/>
            <person name="Ge C."/>
            <person name="Zhang Z."/>
            <person name="Wang Q."/>
            <person name="Fei Z."/>
            <person name="Jiao C."/>
            <person name="Wang Q."/>
        </authorList>
    </citation>
    <scope>NUCLEOTIDE SEQUENCE [LARGE SCALE GENOMIC DNA]</scope>
    <source>
        <strain evidence="3">cv. Varoflay</strain>
    </source>
</reference>
<evidence type="ECO:0000256" key="1">
    <source>
        <dbReference type="SAM" id="MobiDB-lite"/>
    </source>
</evidence>